<feature type="region of interest" description="Disordered" evidence="3">
    <location>
        <begin position="1"/>
        <end position="22"/>
    </location>
</feature>
<evidence type="ECO:0000256" key="4">
    <source>
        <dbReference type="SAM" id="Phobius"/>
    </source>
</evidence>
<dbReference type="OrthoDB" id="3687641at2759"/>
<name>A0A1L7WS32_9HELO</name>
<evidence type="ECO:0000256" key="2">
    <source>
        <dbReference type="ARBA" id="ARBA00035112"/>
    </source>
</evidence>
<keyword evidence="4" id="KW-0812">Transmembrane</keyword>
<keyword evidence="4" id="KW-0472">Membrane</keyword>
<dbReference type="PANTHER" id="PTHR33365:SF4">
    <property type="entry name" value="CYCLOCHLOROTINE BIOSYNTHESIS PROTEIN O"/>
    <property type="match status" value="1"/>
</dbReference>
<keyword evidence="4" id="KW-1133">Transmembrane helix</keyword>
<gene>
    <name evidence="5" type="ORF">PAC_05472</name>
</gene>
<feature type="transmembrane region" description="Helical" evidence="4">
    <location>
        <begin position="38"/>
        <end position="59"/>
    </location>
</feature>
<comment type="pathway">
    <text evidence="1">Mycotoxin biosynthesis.</text>
</comment>
<dbReference type="STRING" id="576137.A0A1L7WS32"/>
<reference evidence="5 6" key="1">
    <citation type="submission" date="2016-03" db="EMBL/GenBank/DDBJ databases">
        <authorList>
            <person name="Ploux O."/>
        </authorList>
    </citation>
    <scope>NUCLEOTIDE SEQUENCE [LARGE SCALE GENOMIC DNA]</scope>
    <source>
        <strain evidence="5 6">UAMH 11012</strain>
    </source>
</reference>
<dbReference type="GO" id="GO:0043386">
    <property type="term" value="P:mycotoxin biosynthetic process"/>
    <property type="evidence" value="ECO:0007669"/>
    <property type="project" value="InterPro"/>
</dbReference>
<evidence type="ECO:0000256" key="3">
    <source>
        <dbReference type="SAM" id="MobiDB-lite"/>
    </source>
</evidence>
<dbReference type="Proteomes" id="UP000184330">
    <property type="component" value="Unassembled WGS sequence"/>
</dbReference>
<organism evidence="5 6">
    <name type="scientific">Phialocephala subalpina</name>
    <dbReference type="NCBI Taxonomy" id="576137"/>
    <lineage>
        <taxon>Eukaryota</taxon>
        <taxon>Fungi</taxon>
        <taxon>Dikarya</taxon>
        <taxon>Ascomycota</taxon>
        <taxon>Pezizomycotina</taxon>
        <taxon>Leotiomycetes</taxon>
        <taxon>Helotiales</taxon>
        <taxon>Mollisiaceae</taxon>
        <taxon>Phialocephala</taxon>
        <taxon>Phialocephala fortinii species complex</taxon>
    </lineage>
</organism>
<dbReference type="PANTHER" id="PTHR33365">
    <property type="entry name" value="YALI0B05434P"/>
    <property type="match status" value="1"/>
</dbReference>
<evidence type="ECO:0000313" key="6">
    <source>
        <dbReference type="Proteomes" id="UP000184330"/>
    </source>
</evidence>
<accession>A0A1L7WS32</accession>
<comment type="similarity">
    <text evidence="2">Belongs to the ustYa family.</text>
</comment>
<evidence type="ECO:0000313" key="5">
    <source>
        <dbReference type="EMBL" id="CZR55584.1"/>
    </source>
</evidence>
<evidence type="ECO:0000256" key="1">
    <source>
        <dbReference type="ARBA" id="ARBA00004685"/>
    </source>
</evidence>
<dbReference type="InterPro" id="IPR021765">
    <property type="entry name" value="UstYa-like"/>
</dbReference>
<dbReference type="Pfam" id="PF11807">
    <property type="entry name" value="UstYa"/>
    <property type="match status" value="1"/>
</dbReference>
<proteinExistence type="inferred from homology"/>
<protein>
    <submittedName>
        <fullName evidence="5">Uncharacterized protein</fullName>
    </submittedName>
</protein>
<keyword evidence="6" id="KW-1185">Reference proteome</keyword>
<dbReference type="EMBL" id="FJOG01000006">
    <property type="protein sequence ID" value="CZR55584.1"/>
    <property type="molecule type" value="Genomic_DNA"/>
</dbReference>
<sequence>MFRRFLYSAVPDQEQGSEKGDQNYMPPQRILLILRVSLFRLYIVLIHVFVIVSSILISWPEFNNSCAPHKLLKHEIPWAENIVQYEEVTFAPSGFAKGPEPATLYEGIPTPWIDERWRHLTSVGMYSLTPSEYKELDLDTAQVIKHPGQYLVTIEVFHQLHCLNYLRKAVYGTSSHKESDHSKSMHLGNLFGNLYNAKTTSKTDIPKTIAPTTFDRF</sequence>
<dbReference type="AlphaFoldDB" id="A0A1L7WS32"/>